<sequence length="168" mass="18726">MQCVQACDAECWVRCVLGARRQQLDPVPCCSGPDTRIACRRHRNLSESALSAPAYSYSQARHGVPAKKHQEEAHPRMDQEDQHARWDRGHSQEDAKGTQISYALTSKSGRRRWHTSWQGKKPAQQGSAGMNRLAHLPGRKNLQGASRLCLLLCQSGVSAAFRPTEHST</sequence>
<proteinExistence type="predicted"/>
<name>A0A8T3CH18_9TELE</name>
<protein>
    <submittedName>
        <fullName evidence="2">Uncharacterized protein</fullName>
    </submittedName>
</protein>
<feature type="region of interest" description="Disordered" evidence="1">
    <location>
        <begin position="50"/>
        <end position="102"/>
    </location>
</feature>
<feature type="compositionally biased region" description="Basic and acidic residues" evidence="1">
    <location>
        <begin position="68"/>
        <end position="96"/>
    </location>
</feature>
<evidence type="ECO:0000256" key="1">
    <source>
        <dbReference type="SAM" id="MobiDB-lite"/>
    </source>
</evidence>
<evidence type="ECO:0000313" key="3">
    <source>
        <dbReference type="Proteomes" id="UP000829720"/>
    </source>
</evidence>
<dbReference type="EMBL" id="JAERUA010000024">
    <property type="protein sequence ID" value="KAI1883331.1"/>
    <property type="molecule type" value="Genomic_DNA"/>
</dbReference>
<gene>
    <name evidence="2" type="ORF">AGOR_G00244090</name>
</gene>
<reference evidence="2" key="1">
    <citation type="submission" date="2021-01" db="EMBL/GenBank/DDBJ databases">
        <authorList>
            <person name="Zahm M."/>
            <person name="Roques C."/>
            <person name="Cabau C."/>
            <person name="Klopp C."/>
            <person name="Donnadieu C."/>
            <person name="Jouanno E."/>
            <person name="Lampietro C."/>
            <person name="Louis A."/>
            <person name="Herpin A."/>
            <person name="Echchiki A."/>
            <person name="Berthelot C."/>
            <person name="Parey E."/>
            <person name="Roest-Crollius H."/>
            <person name="Braasch I."/>
            <person name="Postlethwait J."/>
            <person name="Bobe J."/>
            <person name="Montfort J."/>
            <person name="Bouchez O."/>
            <person name="Begum T."/>
            <person name="Mejri S."/>
            <person name="Adams A."/>
            <person name="Chen W.-J."/>
            <person name="Guiguen Y."/>
        </authorList>
    </citation>
    <scope>NUCLEOTIDE SEQUENCE</scope>
    <source>
        <tissue evidence="2">Blood</tissue>
    </source>
</reference>
<comment type="caution">
    <text evidence="2">The sequence shown here is derived from an EMBL/GenBank/DDBJ whole genome shotgun (WGS) entry which is preliminary data.</text>
</comment>
<evidence type="ECO:0000313" key="2">
    <source>
        <dbReference type="EMBL" id="KAI1883331.1"/>
    </source>
</evidence>
<organism evidence="2 3">
    <name type="scientific">Albula goreensis</name>
    <dbReference type="NCBI Taxonomy" id="1534307"/>
    <lineage>
        <taxon>Eukaryota</taxon>
        <taxon>Metazoa</taxon>
        <taxon>Chordata</taxon>
        <taxon>Craniata</taxon>
        <taxon>Vertebrata</taxon>
        <taxon>Euteleostomi</taxon>
        <taxon>Actinopterygii</taxon>
        <taxon>Neopterygii</taxon>
        <taxon>Teleostei</taxon>
        <taxon>Albuliformes</taxon>
        <taxon>Albulidae</taxon>
        <taxon>Albula</taxon>
    </lineage>
</organism>
<keyword evidence="3" id="KW-1185">Reference proteome</keyword>
<dbReference type="Proteomes" id="UP000829720">
    <property type="component" value="Unassembled WGS sequence"/>
</dbReference>
<accession>A0A8T3CH18</accession>
<dbReference type="AlphaFoldDB" id="A0A8T3CH18"/>